<comment type="caution">
    <text evidence="2">The sequence shown here is derived from an EMBL/GenBank/DDBJ whole genome shotgun (WGS) entry which is preliminary data.</text>
</comment>
<reference evidence="2 3" key="1">
    <citation type="submission" date="2019-07" db="EMBL/GenBank/DDBJ databases">
        <title>Rhodococcus cavernicolus sp. nov., isolated from a cave.</title>
        <authorList>
            <person name="Lee S.D."/>
        </authorList>
    </citation>
    <scope>NUCLEOTIDE SEQUENCE [LARGE SCALE GENOMIC DNA]</scope>
    <source>
        <strain evidence="2 3">C1-24</strain>
    </source>
</reference>
<gene>
    <name evidence="2" type="ORF">FOY51_15605</name>
</gene>
<dbReference type="InterPro" id="IPR021122">
    <property type="entry name" value="RNA_ligase_dom_REL/Rnl2"/>
</dbReference>
<dbReference type="OrthoDB" id="9255590at2"/>
<accession>A0A5A7S7E7</accession>
<organism evidence="2 3">
    <name type="scientific">Antrihabitans cavernicola</name>
    <dbReference type="NCBI Taxonomy" id="2495913"/>
    <lineage>
        <taxon>Bacteria</taxon>
        <taxon>Bacillati</taxon>
        <taxon>Actinomycetota</taxon>
        <taxon>Actinomycetes</taxon>
        <taxon>Mycobacteriales</taxon>
        <taxon>Nocardiaceae</taxon>
        <taxon>Antrihabitans</taxon>
    </lineage>
</organism>
<dbReference type="AlphaFoldDB" id="A0A5A7S7E7"/>
<evidence type="ECO:0000259" key="1">
    <source>
        <dbReference type="Pfam" id="PF09414"/>
    </source>
</evidence>
<protein>
    <recommendedName>
        <fullName evidence="1">RNA ligase domain-containing protein</fullName>
    </recommendedName>
</protein>
<feature type="domain" description="RNA ligase" evidence="1">
    <location>
        <begin position="16"/>
        <end position="170"/>
    </location>
</feature>
<dbReference type="Pfam" id="PF09414">
    <property type="entry name" value="RNA_ligase"/>
    <property type="match status" value="1"/>
</dbReference>
<dbReference type="Proteomes" id="UP000322244">
    <property type="component" value="Unassembled WGS sequence"/>
</dbReference>
<evidence type="ECO:0000313" key="3">
    <source>
        <dbReference type="Proteomes" id="UP000322244"/>
    </source>
</evidence>
<evidence type="ECO:0000313" key="2">
    <source>
        <dbReference type="EMBL" id="KAA0022078.1"/>
    </source>
</evidence>
<sequence>MEFRPWPKTPRLKRSMVVSEKIDGTNACVIVTEDGQVGAQSRNRLIEPGKDNAGFALWAYANAAELADILGPGYHYGEWWGSGIQRGYGLSAGERRFSLFNVPRWRFVLPEKLAFREREGLPVPEGLGVVPELYEGDFSTEKIVELTTDLDDGGSIAAPGFMRPEGVIVYLPAANQGFKVLLENDHLPKGANA</sequence>
<dbReference type="EMBL" id="VLNY01000007">
    <property type="protein sequence ID" value="KAA0022078.1"/>
    <property type="molecule type" value="Genomic_DNA"/>
</dbReference>
<dbReference type="SUPFAM" id="SSF56091">
    <property type="entry name" value="DNA ligase/mRNA capping enzyme, catalytic domain"/>
    <property type="match status" value="1"/>
</dbReference>
<proteinExistence type="predicted"/>
<name>A0A5A7S7E7_9NOCA</name>
<dbReference type="Gene3D" id="3.30.470.30">
    <property type="entry name" value="DNA ligase/mRNA capping enzyme"/>
    <property type="match status" value="1"/>
</dbReference>
<keyword evidence="3" id="KW-1185">Reference proteome</keyword>